<gene>
    <name evidence="1" type="primary">RCAN2</name>
</gene>
<proteinExistence type="predicted"/>
<evidence type="ECO:0000313" key="1">
    <source>
        <dbReference type="EMBL" id="CCO13800.1"/>
    </source>
</evidence>
<dbReference type="OrthoDB" id="17212at2759"/>
<sequence>MQQQLSMLKWGRMIATCMPVLLTRHPCAQKSYLFLLRVIFLFL</sequence>
<name>L0R6N1_HUMAN</name>
<protein>
    <submittedName>
        <fullName evidence="1">Alternative protein RCAN2</fullName>
    </submittedName>
</protein>
<reference evidence="1" key="1">
    <citation type="submission" date="2012-10" db="EMBL/GenBank/DDBJ databases">
        <title>Direct identification of alternative open reading frame translation products in human.</title>
        <authorList>
            <person name="Vanderperre B."/>
            <person name="Lucier J.-F."/>
            <person name="Motard J."/>
            <person name="Tremblay G."/>
            <person name="Vanderperre S."/>
            <person name="Wisztorski M."/>
            <person name="Salzet M."/>
            <person name="Boisvert F.-M."/>
            <person name="Roucou X."/>
        </authorList>
    </citation>
    <scope>NUCLEOTIDE SEQUENCE</scope>
</reference>
<dbReference type="ChiTaRS" id="RCAN2">
    <property type="organism name" value="human"/>
</dbReference>
<dbReference type="AlphaFoldDB" id="L0R6N1"/>
<dbReference type="EMBL" id="HF548089">
    <property type="protein sequence ID" value="CCO13800.1"/>
    <property type="molecule type" value="Genomic_DNA"/>
</dbReference>
<accession>L0R6N1</accession>
<organism evidence="1">
    <name type="scientific">Homo sapiens</name>
    <name type="common">Human</name>
    <dbReference type="NCBI Taxonomy" id="9606"/>
    <lineage>
        <taxon>Eukaryota</taxon>
        <taxon>Metazoa</taxon>
        <taxon>Chordata</taxon>
        <taxon>Craniata</taxon>
        <taxon>Vertebrata</taxon>
        <taxon>Euteleostomi</taxon>
        <taxon>Mammalia</taxon>
        <taxon>Eutheria</taxon>
        <taxon>Euarchontoglires</taxon>
        <taxon>Primates</taxon>
        <taxon>Haplorrhini</taxon>
        <taxon>Catarrhini</taxon>
        <taxon>Hominidae</taxon>
        <taxon>Homo</taxon>
    </lineage>
</organism>